<evidence type="ECO:0000313" key="1">
    <source>
        <dbReference type="EMBL" id="MDO1445345.1"/>
    </source>
</evidence>
<evidence type="ECO:0000313" key="2">
    <source>
        <dbReference type="Proteomes" id="UP001168528"/>
    </source>
</evidence>
<comment type="caution">
    <text evidence="1">The sequence shown here is derived from an EMBL/GenBank/DDBJ whole genome shotgun (WGS) entry which is preliminary data.</text>
</comment>
<reference evidence="1" key="1">
    <citation type="submission" date="2023-07" db="EMBL/GenBank/DDBJ databases">
        <title>The genome sequence of Rhodocytophaga aerolata KACC 12507.</title>
        <authorList>
            <person name="Zhang X."/>
        </authorList>
    </citation>
    <scope>NUCLEOTIDE SEQUENCE</scope>
    <source>
        <strain evidence="1">KACC 12507</strain>
    </source>
</reference>
<dbReference type="RefSeq" id="WP_302036135.1">
    <property type="nucleotide sequence ID" value="NZ_JAUKPO010000001.1"/>
</dbReference>
<evidence type="ECO:0008006" key="3">
    <source>
        <dbReference type="Google" id="ProtNLM"/>
    </source>
</evidence>
<sequence length="75" mass="8396">MGKRQARIFAKDIPIKLLDLVNKEVNILLKNGTVFHGIIKNTAGSAIHLTDMLGRKHIVEMSLIAEIILDIESLY</sequence>
<dbReference type="Proteomes" id="UP001168528">
    <property type="component" value="Unassembled WGS sequence"/>
</dbReference>
<accession>A0ABT8R3X7</accession>
<dbReference type="EMBL" id="JAUKPO010000001">
    <property type="protein sequence ID" value="MDO1445345.1"/>
    <property type="molecule type" value="Genomic_DNA"/>
</dbReference>
<protein>
    <recommendedName>
        <fullName evidence="3">DUF2642 domain-containing protein</fullName>
    </recommendedName>
</protein>
<keyword evidence="2" id="KW-1185">Reference proteome</keyword>
<organism evidence="1 2">
    <name type="scientific">Rhodocytophaga aerolata</name>
    <dbReference type="NCBI Taxonomy" id="455078"/>
    <lineage>
        <taxon>Bacteria</taxon>
        <taxon>Pseudomonadati</taxon>
        <taxon>Bacteroidota</taxon>
        <taxon>Cytophagia</taxon>
        <taxon>Cytophagales</taxon>
        <taxon>Rhodocytophagaceae</taxon>
        <taxon>Rhodocytophaga</taxon>
    </lineage>
</organism>
<name>A0ABT8R3X7_9BACT</name>
<proteinExistence type="predicted"/>
<gene>
    <name evidence="1" type="ORF">Q0590_03735</name>
</gene>